<protein>
    <submittedName>
        <fullName evidence="5">Caffeic acid 3-O-methyltransferase</fullName>
    </submittedName>
</protein>
<feature type="domain" description="O-methyltransferase C-terminal" evidence="4">
    <location>
        <begin position="8"/>
        <end position="143"/>
    </location>
</feature>
<evidence type="ECO:0000256" key="1">
    <source>
        <dbReference type="ARBA" id="ARBA00022603"/>
    </source>
</evidence>
<dbReference type="AlphaFoldDB" id="A0A6A2XB27"/>
<evidence type="ECO:0000256" key="3">
    <source>
        <dbReference type="ARBA" id="ARBA00022691"/>
    </source>
</evidence>
<dbReference type="Gene3D" id="3.40.50.150">
    <property type="entry name" value="Vaccinia Virus protein VP39"/>
    <property type="match status" value="1"/>
</dbReference>
<dbReference type="Proteomes" id="UP000436088">
    <property type="component" value="Unassembled WGS sequence"/>
</dbReference>
<sequence length="163" mass="18698">MVRILDSKKAFNWGMSDHSTTTMKKILEIYDFFDGLKTLIDFDGGTRASLNMIITKHPSIKGINFDLPHVIEDAPPYPSMTIPGLTLNFKLWICHERSDERSSKFLNKCYKALPDKGKVIVAESILPHYPDPSLPKKLVLHIDCICWLTIMMEKRGPRKNLRP</sequence>
<dbReference type="Pfam" id="PF00891">
    <property type="entry name" value="Methyltransf_2"/>
    <property type="match status" value="1"/>
</dbReference>
<keyword evidence="3" id="KW-0949">S-adenosyl-L-methionine</keyword>
<dbReference type="PROSITE" id="PS51683">
    <property type="entry name" value="SAM_OMT_II"/>
    <property type="match status" value="1"/>
</dbReference>
<name>A0A6A2XB27_HIBSY</name>
<keyword evidence="1" id="KW-0489">Methyltransferase</keyword>
<evidence type="ECO:0000313" key="5">
    <source>
        <dbReference type="EMBL" id="KAE8672398.1"/>
    </source>
</evidence>
<evidence type="ECO:0000259" key="4">
    <source>
        <dbReference type="Pfam" id="PF00891"/>
    </source>
</evidence>
<dbReference type="InterPro" id="IPR001077">
    <property type="entry name" value="COMT_C"/>
</dbReference>
<organism evidence="5 6">
    <name type="scientific">Hibiscus syriacus</name>
    <name type="common">Rose of Sharon</name>
    <dbReference type="NCBI Taxonomy" id="106335"/>
    <lineage>
        <taxon>Eukaryota</taxon>
        <taxon>Viridiplantae</taxon>
        <taxon>Streptophyta</taxon>
        <taxon>Embryophyta</taxon>
        <taxon>Tracheophyta</taxon>
        <taxon>Spermatophyta</taxon>
        <taxon>Magnoliopsida</taxon>
        <taxon>eudicotyledons</taxon>
        <taxon>Gunneridae</taxon>
        <taxon>Pentapetalae</taxon>
        <taxon>rosids</taxon>
        <taxon>malvids</taxon>
        <taxon>Malvales</taxon>
        <taxon>Malvaceae</taxon>
        <taxon>Malvoideae</taxon>
        <taxon>Hibiscus</taxon>
    </lineage>
</organism>
<proteinExistence type="predicted"/>
<keyword evidence="6" id="KW-1185">Reference proteome</keyword>
<dbReference type="GO" id="GO:0008171">
    <property type="term" value="F:O-methyltransferase activity"/>
    <property type="evidence" value="ECO:0007669"/>
    <property type="project" value="InterPro"/>
</dbReference>
<dbReference type="PANTHER" id="PTHR11746">
    <property type="entry name" value="O-METHYLTRANSFERASE"/>
    <property type="match status" value="1"/>
</dbReference>
<gene>
    <name evidence="5" type="ORF">F3Y22_tig00111842pilonHSYRG00096</name>
</gene>
<dbReference type="InterPro" id="IPR029063">
    <property type="entry name" value="SAM-dependent_MTases_sf"/>
</dbReference>
<dbReference type="SUPFAM" id="SSF53335">
    <property type="entry name" value="S-adenosyl-L-methionine-dependent methyltransferases"/>
    <property type="match status" value="1"/>
</dbReference>
<keyword evidence="2" id="KW-0808">Transferase</keyword>
<comment type="caution">
    <text evidence="5">The sequence shown here is derived from an EMBL/GenBank/DDBJ whole genome shotgun (WGS) entry which is preliminary data.</text>
</comment>
<dbReference type="EMBL" id="VEPZ02001446">
    <property type="protein sequence ID" value="KAE8672398.1"/>
    <property type="molecule type" value="Genomic_DNA"/>
</dbReference>
<dbReference type="GO" id="GO:0032259">
    <property type="term" value="P:methylation"/>
    <property type="evidence" value="ECO:0007669"/>
    <property type="project" value="UniProtKB-KW"/>
</dbReference>
<dbReference type="InterPro" id="IPR016461">
    <property type="entry name" value="COMT-like"/>
</dbReference>
<accession>A0A6A2XB27</accession>
<evidence type="ECO:0000313" key="6">
    <source>
        <dbReference type="Proteomes" id="UP000436088"/>
    </source>
</evidence>
<evidence type="ECO:0000256" key="2">
    <source>
        <dbReference type="ARBA" id="ARBA00022679"/>
    </source>
</evidence>
<reference evidence="5" key="1">
    <citation type="submission" date="2019-09" db="EMBL/GenBank/DDBJ databases">
        <title>Draft genome information of white flower Hibiscus syriacus.</title>
        <authorList>
            <person name="Kim Y.-M."/>
        </authorList>
    </citation>
    <scope>NUCLEOTIDE SEQUENCE [LARGE SCALE GENOMIC DNA]</scope>
    <source>
        <strain evidence="5">YM2019G1</strain>
    </source>
</reference>